<keyword evidence="3" id="KW-1185">Reference proteome</keyword>
<dbReference type="Gramene" id="TuG1812G0400001420.01.T01">
    <property type="protein sequence ID" value="TuG1812G0400001420.01.T01"/>
    <property type="gene ID" value="TuG1812G0400001420.01"/>
</dbReference>
<organism evidence="2 3">
    <name type="scientific">Triticum urartu</name>
    <name type="common">Red wild einkorn</name>
    <name type="synonym">Crithodium urartu</name>
    <dbReference type="NCBI Taxonomy" id="4572"/>
    <lineage>
        <taxon>Eukaryota</taxon>
        <taxon>Viridiplantae</taxon>
        <taxon>Streptophyta</taxon>
        <taxon>Embryophyta</taxon>
        <taxon>Tracheophyta</taxon>
        <taxon>Spermatophyta</taxon>
        <taxon>Magnoliopsida</taxon>
        <taxon>Liliopsida</taxon>
        <taxon>Poales</taxon>
        <taxon>Poaceae</taxon>
        <taxon>BOP clade</taxon>
        <taxon>Pooideae</taxon>
        <taxon>Triticodae</taxon>
        <taxon>Triticeae</taxon>
        <taxon>Triticinae</taxon>
        <taxon>Triticum</taxon>
    </lineage>
</organism>
<evidence type="ECO:0000313" key="2">
    <source>
        <dbReference type="EnsemblPlants" id="TuG1812G0400001420.01.T01"/>
    </source>
</evidence>
<dbReference type="EnsemblPlants" id="TuG1812G0400001420.01.T01">
    <property type="protein sequence ID" value="TuG1812G0400001420.01.T01"/>
    <property type="gene ID" value="TuG1812G0400001420.01"/>
</dbReference>
<reference evidence="2" key="2">
    <citation type="submission" date="2018-03" db="EMBL/GenBank/DDBJ databases">
        <title>The Triticum urartu genome reveals the dynamic nature of wheat genome evolution.</title>
        <authorList>
            <person name="Ling H."/>
            <person name="Ma B."/>
            <person name="Shi X."/>
            <person name="Liu H."/>
            <person name="Dong L."/>
            <person name="Sun H."/>
            <person name="Cao Y."/>
            <person name="Gao Q."/>
            <person name="Zheng S."/>
            <person name="Li Y."/>
            <person name="Yu Y."/>
            <person name="Du H."/>
            <person name="Qi M."/>
            <person name="Li Y."/>
            <person name="Yu H."/>
            <person name="Cui Y."/>
            <person name="Wang N."/>
            <person name="Chen C."/>
            <person name="Wu H."/>
            <person name="Zhao Y."/>
            <person name="Zhang J."/>
            <person name="Li Y."/>
            <person name="Zhou W."/>
            <person name="Zhang B."/>
            <person name="Hu W."/>
            <person name="Eijk M."/>
            <person name="Tang J."/>
            <person name="Witsenboer H."/>
            <person name="Zhao S."/>
            <person name="Li Z."/>
            <person name="Zhang A."/>
            <person name="Wang D."/>
            <person name="Liang C."/>
        </authorList>
    </citation>
    <scope>NUCLEOTIDE SEQUENCE [LARGE SCALE GENOMIC DNA]</scope>
    <source>
        <strain evidence="2">cv. G1812</strain>
    </source>
</reference>
<reference evidence="2" key="3">
    <citation type="submission" date="2022-06" db="UniProtKB">
        <authorList>
            <consortium name="EnsemblPlants"/>
        </authorList>
    </citation>
    <scope>IDENTIFICATION</scope>
</reference>
<name>A0A8R7U6P2_TRIUA</name>
<feature type="region of interest" description="Disordered" evidence="1">
    <location>
        <begin position="1"/>
        <end position="53"/>
    </location>
</feature>
<proteinExistence type="predicted"/>
<accession>A0A8R7U6P2</accession>
<sequence length="88" mass="9892">PGELSRSTSSTPSTESSKDGPYTRHRPRLQRVHRRRPASITAAPVHLRPRRPRLRAHYPKADDAPVIDYVNNDTSSFSMELPGKPPPL</sequence>
<dbReference type="Proteomes" id="UP000015106">
    <property type="component" value="Chromosome 4"/>
</dbReference>
<feature type="compositionally biased region" description="Low complexity" evidence="1">
    <location>
        <begin position="1"/>
        <end position="15"/>
    </location>
</feature>
<protein>
    <submittedName>
        <fullName evidence="2">Uncharacterized protein</fullName>
    </submittedName>
</protein>
<evidence type="ECO:0000313" key="3">
    <source>
        <dbReference type="Proteomes" id="UP000015106"/>
    </source>
</evidence>
<reference evidence="3" key="1">
    <citation type="journal article" date="2013" name="Nature">
        <title>Draft genome of the wheat A-genome progenitor Triticum urartu.</title>
        <authorList>
            <person name="Ling H.Q."/>
            <person name="Zhao S."/>
            <person name="Liu D."/>
            <person name="Wang J."/>
            <person name="Sun H."/>
            <person name="Zhang C."/>
            <person name="Fan H."/>
            <person name="Li D."/>
            <person name="Dong L."/>
            <person name="Tao Y."/>
            <person name="Gao C."/>
            <person name="Wu H."/>
            <person name="Li Y."/>
            <person name="Cui Y."/>
            <person name="Guo X."/>
            <person name="Zheng S."/>
            <person name="Wang B."/>
            <person name="Yu K."/>
            <person name="Liang Q."/>
            <person name="Yang W."/>
            <person name="Lou X."/>
            <person name="Chen J."/>
            <person name="Feng M."/>
            <person name="Jian J."/>
            <person name="Zhang X."/>
            <person name="Luo G."/>
            <person name="Jiang Y."/>
            <person name="Liu J."/>
            <person name="Wang Z."/>
            <person name="Sha Y."/>
            <person name="Zhang B."/>
            <person name="Wu H."/>
            <person name="Tang D."/>
            <person name="Shen Q."/>
            <person name="Xue P."/>
            <person name="Zou S."/>
            <person name="Wang X."/>
            <person name="Liu X."/>
            <person name="Wang F."/>
            <person name="Yang Y."/>
            <person name="An X."/>
            <person name="Dong Z."/>
            <person name="Zhang K."/>
            <person name="Zhang X."/>
            <person name="Luo M.C."/>
            <person name="Dvorak J."/>
            <person name="Tong Y."/>
            <person name="Wang J."/>
            <person name="Yang H."/>
            <person name="Li Z."/>
            <person name="Wang D."/>
            <person name="Zhang A."/>
            <person name="Wang J."/>
        </authorList>
    </citation>
    <scope>NUCLEOTIDE SEQUENCE</scope>
    <source>
        <strain evidence="3">cv. G1812</strain>
    </source>
</reference>
<feature type="compositionally biased region" description="Basic residues" evidence="1">
    <location>
        <begin position="23"/>
        <end position="37"/>
    </location>
</feature>
<dbReference type="AlphaFoldDB" id="A0A8R7U6P2"/>
<evidence type="ECO:0000256" key="1">
    <source>
        <dbReference type="SAM" id="MobiDB-lite"/>
    </source>
</evidence>